<feature type="transmembrane region" description="Helical" evidence="1">
    <location>
        <begin position="26"/>
        <end position="52"/>
    </location>
</feature>
<keyword evidence="1" id="KW-1133">Transmembrane helix</keyword>
<dbReference type="EMBL" id="JACIJS010000002">
    <property type="protein sequence ID" value="MBB5514795.1"/>
    <property type="molecule type" value="Genomic_DNA"/>
</dbReference>
<feature type="transmembrane region" description="Helical" evidence="1">
    <location>
        <begin position="72"/>
        <end position="91"/>
    </location>
</feature>
<dbReference type="PANTHER" id="PTHR31876:SF26">
    <property type="entry name" value="PROTEIN LIKE COV 2"/>
    <property type="match status" value="1"/>
</dbReference>
<protein>
    <submittedName>
        <fullName evidence="2">Putative membrane protein</fullName>
    </submittedName>
</protein>
<dbReference type="Proteomes" id="UP000553766">
    <property type="component" value="Unassembled WGS sequence"/>
</dbReference>
<accession>A0A840WYP2</accession>
<dbReference type="RefSeq" id="WP_184008766.1">
    <property type="nucleotide sequence ID" value="NZ_JACIJS010000002.1"/>
</dbReference>
<dbReference type="PANTHER" id="PTHR31876">
    <property type="entry name" value="COV-LIKE PROTEIN 1"/>
    <property type="match status" value="1"/>
</dbReference>
<sequence length="245" mass="26996">MAQRPNPNRRVKRPRQSLLQRFRGNFLTGLVIVAPVGLTIWVVWSVITLIDAQVVPLVPAFYNPSTYLGNDVPGFGVIIFFLFTAVVGSLTKGLVGRRILSWAEHVVDRLPLVRSIYNGIKQIAETILNPSNTSFQKAALIEYPRRGIWAVAFVSTETKGEVGQKLPEDENVSVFLPTTPNPTSGFLLFVPRRDLVILDMEVEDAAKLIISAGLVTPPTPAEKAAGVKTVSKETIRKIRSTKRPA</sequence>
<gene>
    <name evidence="2" type="ORF">FHS89_000801</name>
</gene>
<comment type="caution">
    <text evidence="2">The sequence shown here is derived from an EMBL/GenBank/DDBJ whole genome shotgun (WGS) entry which is preliminary data.</text>
</comment>
<keyword evidence="1" id="KW-0812">Transmembrane</keyword>
<proteinExistence type="predicted"/>
<name>A0A840WYP2_9RHOB</name>
<keyword evidence="1" id="KW-0472">Membrane</keyword>
<dbReference type="InterPro" id="IPR007462">
    <property type="entry name" value="COV1-like"/>
</dbReference>
<reference evidence="2 3" key="1">
    <citation type="submission" date="2020-08" db="EMBL/GenBank/DDBJ databases">
        <title>Genomic Encyclopedia of Type Strains, Phase IV (KMG-IV): sequencing the most valuable type-strain genomes for metagenomic binning, comparative biology and taxonomic classification.</title>
        <authorList>
            <person name="Goeker M."/>
        </authorList>
    </citation>
    <scope>NUCLEOTIDE SEQUENCE [LARGE SCALE GENOMIC DNA]</scope>
    <source>
        <strain evidence="2 3">DSM 103377</strain>
    </source>
</reference>
<dbReference type="AlphaFoldDB" id="A0A840WYP2"/>
<dbReference type="Pfam" id="PF04367">
    <property type="entry name" value="DUF502"/>
    <property type="match status" value="1"/>
</dbReference>
<keyword evidence="3" id="KW-1185">Reference proteome</keyword>
<organism evidence="2 3">
    <name type="scientific">Rubricella aquisinus</name>
    <dbReference type="NCBI Taxonomy" id="2028108"/>
    <lineage>
        <taxon>Bacteria</taxon>
        <taxon>Pseudomonadati</taxon>
        <taxon>Pseudomonadota</taxon>
        <taxon>Alphaproteobacteria</taxon>
        <taxon>Rhodobacterales</taxon>
        <taxon>Paracoccaceae</taxon>
        <taxon>Rubricella</taxon>
    </lineage>
</organism>
<evidence type="ECO:0000256" key="1">
    <source>
        <dbReference type="SAM" id="Phobius"/>
    </source>
</evidence>
<evidence type="ECO:0000313" key="3">
    <source>
        <dbReference type="Proteomes" id="UP000553766"/>
    </source>
</evidence>
<evidence type="ECO:0000313" key="2">
    <source>
        <dbReference type="EMBL" id="MBB5514795.1"/>
    </source>
</evidence>